<protein>
    <submittedName>
        <fullName evidence="1">Uncharacterized protein</fullName>
    </submittedName>
</protein>
<evidence type="ECO:0000313" key="1">
    <source>
        <dbReference type="EMBL" id="EET44160.1"/>
    </source>
</evidence>
<proteinExistence type="predicted"/>
<keyword evidence="2" id="KW-1185">Reference proteome</keyword>
<sequence>MLQGLAFFISNGIVRSNQERLKGKGRGNFNRLSKRFLKIHCIFAQSINI</sequence>
<name>C6M6G1_NEISI</name>
<gene>
    <name evidence="1" type="ORF">NEISICOT_02113</name>
</gene>
<dbReference type="Proteomes" id="UP000005365">
    <property type="component" value="Unassembled WGS sequence"/>
</dbReference>
<dbReference type="EMBL" id="ACKO02000012">
    <property type="protein sequence ID" value="EET44160.1"/>
    <property type="molecule type" value="Genomic_DNA"/>
</dbReference>
<dbReference type="AlphaFoldDB" id="C6M6G1"/>
<accession>C6M6G1</accession>
<evidence type="ECO:0000313" key="2">
    <source>
        <dbReference type="Proteomes" id="UP000005365"/>
    </source>
</evidence>
<reference evidence="1" key="1">
    <citation type="submission" date="2009-07" db="EMBL/GenBank/DDBJ databases">
        <authorList>
            <person name="Weinstock G."/>
            <person name="Sodergren E."/>
            <person name="Clifton S."/>
            <person name="Fulton L."/>
            <person name="Fulton B."/>
            <person name="Courtney L."/>
            <person name="Fronick C."/>
            <person name="Harrison M."/>
            <person name="Strong C."/>
            <person name="Farmer C."/>
            <person name="Delahaunty K."/>
            <person name="Markovic C."/>
            <person name="Hall O."/>
            <person name="Minx P."/>
            <person name="Tomlinson C."/>
            <person name="Mitreva M."/>
            <person name="Nelson J."/>
            <person name="Hou S."/>
            <person name="Wollam A."/>
            <person name="Pepin K.H."/>
            <person name="Johnson M."/>
            <person name="Bhonagiri V."/>
            <person name="Nash W.E."/>
            <person name="Warren W."/>
            <person name="Chinwalla A."/>
            <person name="Mardis E.R."/>
            <person name="Wilson R.K."/>
        </authorList>
    </citation>
    <scope>NUCLEOTIDE SEQUENCE [LARGE SCALE GENOMIC DNA]</scope>
    <source>
        <strain evidence="1">ATCC 29256</strain>
    </source>
</reference>
<comment type="caution">
    <text evidence="1">The sequence shown here is derived from an EMBL/GenBank/DDBJ whole genome shotgun (WGS) entry which is preliminary data.</text>
</comment>
<organism evidence="1 2">
    <name type="scientific">Neisseria sicca ATCC 29256</name>
    <dbReference type="NCBI Taxonomy" id="547045"/>
    <lineage>
        <taxon>Bacteria</taxon>
        <taxon>Pseudomonadati</taxon>
        <taxon>Pseudomonadota</taxon>
        <taxon>Betaproteobacteria</taxon>
        <taxon>Neisseriales</taxon>
        <taxon>Neisseriaceae</taxon>
        <taxon>Neisseria</taxon>
    </lineage>
</organism>